<comment type="similarity">
    <text evidence="2">Belongs to the 3-hydroxyacyl-CoA dehydrogenase family.</text>
</comment>
<gene>
    <name evidence="9" type="ORF">LX24_01125</name>
</gene>
<keyword evidence="6" id="KW-0520">NAD</keyword>
<evidence type="ECO:0000259" key="8">
    <source>
        <dbReference type="Pfam" id="PF02737"/>
    </source>
</evidence>
<evidence type="ECO:0000313" key="10">
    <source>
        <dbReference type="Proteomes" id="UP000323166"/>
    </source>
</evidence>
<feature type="binding site" evidence="6">
    <location>
        <position position="96"/>
    </location>
    <ligand>
        <name>NAD(+)</name>
        <dbReference type="ChEBI" id="CHEBI:57540"/>
    </ligand>
</feature>
<dbReference type="InterPro" id="IPR006168">
    <property type="entry name" value="G3P_DH_NAD-dep"/>
</dbReference>
<dbReference type="InterPro" id="IPR036291">
    <property type="entry name" value="NAD(P)-bd_dom_sf"/>
</dbReference>
<dbReference type="PANTHER" id="PTHR48075">
    <property type="entry name" value="3-HYDROXYACYL-COA DEHYDROGENASE FAMILY PROTEIN"/>
    <property type="match status" value="1"/>
</dbReference>
<keyword evidence="3" id="KW-0560">Oxidoreductase</keyword>
<sequence>MTVAGINKICVVGAGNMGHQIALCCAVAGYQVKCTDINDEILKKAENFADTYLPQRVAKGKMTEEVAKQARANISFTNDIKEAAKDADVVIEAVIENLELKLKIFAQLDEICPPHTILATNSSFIVSSKIAPATKRPDKVCNMHFFNPAMVMKLVEVVKGPHTSEETAQKIFDLAKDIGKIPVMLKKEIYGFLVNRIVQAINREAMYLYDMGIASYQDIDTAVVNALGHPMGPFRMMDLTGIDLAYYIGMERYQESGDPAAKPSPIIVEKFIKKEWGQKTGKGFYDYTKK</sequence>
<evidence type="ECO:0000256" key="1">
    <source>
        <dbReference type="ARBA" id="ARBA00005086"/>
    </source>
</evidence>
<dbReference type="InterPro" id="IPR008927">
    <property type="entry name" value="6-PGluconate_DH-like_C_sf"/>
</dbReference>
<dbReference type="SUPFAM" id="SSF51735">
    <property type="entry name" value="NAD(P)-binding Rossmann-fold domains"/>
    <property type="match status" value="1"/>
</dbReference>
<feature type="binding site" evidence="6">
    <location>
        <position position="123"/>
    </location>
    <ligand>
        <name>NAD(+)</name>
        <dbReference type="ChEBI" id="CHEBI:57540"/>
    </ligand>
</feature>
<comment type="pathway">
    <text evidence="1">Lipid metabolism; butanoate metabolism.</text>
</comment>
<comment type="caution">
    <text evidence="9">The sequence shown here is derived from an EMBL/GenBank/DDBJ whole genome shotgun (WGS) entry which is preliminary data.</text>
</comment>
<evidence type="ECO:0000256" key="3">
    <source>
        <dbReference type="ARBA" id="ARBA00023002"/>
    </source>
</evidence>
<dbReference type="GO" id="GO:0006072">
    <property type="term" value="P:glycerol-3-phosphate metabolic process"/>
    <property type="evidence" value="ECO:0007669"/>
    <property type="project" value="InterPro"/>
</dbReference>
<evidence type="ECO:0000259" key="7">
    <source>
        <dbReference type="Pfam" id="PF00725"/>
    </source>
</evidence>
<dbReference type="PIRSF" id="PIRSF000105">
    <property type="entry name" value="HCDH"/>
    <property type="match status" value="1"/>
</dbReference>
<dbReference type="SUPFAM" id="SSF48179">
    <property type="entry name" value="6-phosphogluconate dehydrogenase C-terminal domain-like"/>
    <property type="match status" value="1"/>
</dbReference>
<evidence type="ECO:0000256" key="6">
    <source>
        <dbReference type="PIRSR" id="PIRSR000105-2"/>
    </source>
</evidence>
<dbReference type="EMBL" id="VNHM01000005">
    <property type="protein sequence ID" value="TYO96175.1"/>
    <property type="molecule type" value="Genomic_DNA"/>
</dbReference>
<keyword evidence="10" id="KW-1185">Reference proteome</keyword>
<reference evidence="9 10" key="1">
    <citation type="submission" date="2019-07" db="EMBL/GenBank/DDBJ databases">
        <title>Genomic Encyclopedia of Type Strains, Phase I: the one thousand microbial genomes (KMG-I) project.</title>
        <authorList>
            <person name="Kyrpides N."/>
        </authorList>
    </citation>
    <scope>NUCLEOTIDE SEQUENCE [LARGE SCALE GENOMIC DNA]</scope>
    <source>
        <strain evidence="9 10">DSM 6562</strain>
    </source>
</reference>
<accession>A0A5S4ZTA0</accession>
<dbReference type="GO" id="GO:0070403">
    <property type="term" value="F:NAD+ binding"/>
    <property type="evidence" value="ECO:0007669"/>
    <property type="project" value="InterPro"/>
</dbReference>
<feature type="binding site" evidence="6">
    <location>
        <position position="101"/>
    </location>
    <ligand>
        <name>NAD(+)</name>
        <dbReference type="ChEBI" id="CHEBI:57540"/>
    </ligand>
</feature>
<feature type="binding site" evidence="6">
    <location>
        <position position="147"/>
    </location>
    <ligand>
        <name>NAD(+)</name>
        <dbReference type="ChEBI" id="CHEBI:57540"/>
    </ligand>
</feature>
<evidence type="ECO:0000256" key="4">
    <source>
        <dbReference type="ARBA" id="ARBA00067747"/>
    </source>
</evidence>
<protein>
    <recommendedName>
        <fullName evidence="4">3-hydroxybutyryl-CoA dehydrogenase</fullName>
    </recommendedName>
</protein>
<dbReference type="InterPro" id="IPR006176">
    <property type="entry name" value="3-OHacyl-CoA_DH_NAD-bd"/>
</dbReference>
<feature type="binding site" evidence="6">
    <location>
        <begin position="13"/>
        <end position="18"/>
    </location>
    <ligand>
        <name>NAD(+)</name>
        <dbReference type="ChEBI" id="CHEBI:57540"/>
    </ligand>
</feature>
<dbReference type="InterPro" id="IPR013328">
    <property type="entry name" value="6PGD_dom2"/>
</dbReference>
<dbReference type="Pfam" id="PF02737">
    <property type="entry name" value="3HCDH_N"/>
    <property type="match status" value="1"/>
</dbReference>
<dbReference type="GO" id="GO:0006631">
    <property type="term" value="P:fatty acid metabolic process"/>
    <property type="evidence" value="ECO:0007669"/>
    <property type="project" value="InterPro"/>
</dbReference>
<evidence type="ECO:0000256" key="5">
    <source>
        <dbReference type="PIRSR" id="PIRSR000105-1"/>
    </source>
</evidence>
<dbReference type="Pfam" id="PF00725">
    <property type="entry name" value="3HCDH"/>
    <property type="match status" value="1"/>
</dbReference>
<dbReference type="InterPro" id="IPR022694">
    <property type="entry name" value="3-OHacyl-CoA_DH"/>
</dbReference>
<dbReference type="InterPro" id="IPR006108">
    <property type="entry name" value="3HC_DH_C"/>
</dbReference>
<dbReference type="Proteomes" id="UP000323166">
    <property type="component" value="Unassembled WGS sequence"/>
</dbReference>
<dbReference type="Gene3D" id="3.40.50.720">
    <property type="entry name" value="NAD(P)-binding Rossmann-like Domain"/>
    <property type="match status" value="1"/>
</dbReference>
<dbReference type="Gene3D" id="1.10.1040.10">
    <property type="entry name" value="N-(1-d-carboxylethyl)-l-norvaline Dehydrogenase, domain 2"/>
    <property type="match status" value="1"/>
</dbReference>
<feature type="site" description="Important for catalytic activity" evidence="5">
    <location>
        <position position="144"/>
    </location>
</feature>
<organism evidence="9 10">
    <name type="scientific">Desulfallas thermosapovorans DSM 6562</name>
    <dbReference type="NCBI Taxonomy" id="1121431"/>
    <lineage>
        <taxon>Bacteria</taxon>
        <taxon>Bacillati</taxon>
        <taxon>Bacillota</taxon>
        <taxon>Clostridia</taxon>
        <taxon>Eubacteriales</taxon>
        <taxon>Desulfallaceae</taxon>
        <taxon>Desulfallas</taxon>
    </lineage>
</organism>
<name>A0A5S4ZTA0_9FIRM</name>
<dbReference type="RefSeq" id="WP_166511162.1">
    <property type="nucleotide sequence ID" value="NZ_VNHM01000005.1"/>
</dbReference>
<feature type="binding site" evidence="6">
    <location>
        <position position="279"/>
    </location>
    <ligand>
        <name>NAD(+)</name>
        <dbReference type="ChEBI" id="CHEBI:57540"/>
    </ligand>
</feature>
<dbReference type="PANTHER" id="PTHR48075:SF5">
    <property type="entry name" value="3-HYDROXYBUTYRYL-COA DEHYDROGENASE"/>
    <property type="match status" value="1"/>
</dbReference>
<evidence type="ECO:0000313" key="9">
    <source>
        <dbReference type="EMBL" id="TYO96175.1"/>
    </source>
</evidence>
<proteinExistence type="inferred from homology"/>
<dbReference type="GO" id="GO:0016616">
    <property type="term" value="F:oxidoreductase activity, acting on the CH-OH group of donors, NAD or NADP as acceptor"/>
    <property type="evidence" value="ECO:0007669"/>
    <property type="project" value="InterPro"/>
</dbReference>
<feature type="binding site" evidence="6">
    <location>
        <position position="36"/>
    </location>
    <ligand>
        <name>NAD(+)</name>
        <dbReference type="ChEBI" id="CHEBI:57540"/>
    </ligand>
</feature>
<feature type="domain" description="3-hydroxyacyl-CoA dehydrogenase NAD binding" evidence="8">
    <location>
        <begin position="8"/>
        <end position="187"/>
    </location>
</feature>
<evidence type="ECO:0000256" key="2">
    <source>
        <dbReference type="ARBA" id="ARBA00009463"/>
    </source>
</evidence>
<dbReference type="PRINTS" id="PR00077">
    <property type="entry name" value="GPDHDRGNASE"/>
</dbReference>
<dbReference type="FunFam" id="3.40.50.720:FF:000009">
    <property type="entry name" value="Fatty oxidation complex, alpha subunit"/>
    <property type="match status" value="1"/>
</dbReference>
<feature type="domain" description="3-hydroxyacyl-CoA dehydrogenase C-terminal" evidence="7">
    <location>
        <begin position="191"/>
        <end position="287"/>
    </location>
</feature>
<dbReference type="AlphaFoldDB" id="A0A5S4ZTA0"/>